<gene>
    <name evidence="1" type="ORF">C1J01_42210</name>
</gene>
<dbReference type="EMBL" id="POUD01000324">
    <property type="protein sequence ID" value="PZG06585.1"/>
    <property type="molecule type" value="Genomic_DNA"/>
</dbReference>
<proteinExistence type="predicted"/>
<evidence type="ECO:0000313" key="2">
    <source>
        <dbReference type="Proteomes" id="UP000249304"/>
    </source>
</evidence>
<protein>
    <submittedName>
        <fullName evidence="1">Uncharacterized protein</fullName>
    </submittedName>
</protein>
<accession>A0A2W2DN65</accession>
<keyword evidence="2" id="KW-1185">Reference proteome</keyword>
<dbReference type="AlphaFoldDB" id="A0A2W2DN65"/>
<dbReference type="Proteomes" id="UP000249304">
    <property type="component" value="Unassembled WGS sequence"/>
</dbReference>
<reference evidence="1 2" key="1">
    <citation type="submission" date="2018-01" db="EMBL/GenBank/DDBJ databases">
        <title>Draft genome sequence of Nonomuraea sp. KC333.</title>
        <authorList>
            <person name="Sahin N."/>
            <person name="Saygin H."/>
            <person name="Ay H."/>
        </authorList>
    </citation>
    <scope>NUCLEOTIDE SEQUENCE [LARGE SCALE GENOMIC DNA]</scope>
    <source>
        <strain evidence="1 2">KC333</strain>
    </source>
</reference>
<organism evidence="1 2">
    <name type="scientific">Nonomuraea aridisoli</name>
    <dbReference type="NCBI Taxonomy" id="2070368"/>
    <lineage>
        <taxon>Bacteria</taxon>
        <taxon>Bacillati</taxon>
        <taxon>Actinomycetota</taxon>
        <taxon>Actinomycetes</taxon>
        <taxon>Streptosporangiales</taxon>
        <taxon>Streptosporangiaceae</taxon>
        <taxon>Nonomuraea</taxon>
    </lineage>
</organism>
<comment type="caution">
    <text evidence="1">The sequence shown here is derived from an EMBL/GenBank/DDBJ whole genome shotgun (WGS) entry which is preliminary data.</text>
</comment>
<name>A0A2W2DN65_9ACTN</name>
<evidence type="ECO:0000313" key="1">
    <source>
        <dbReference type="EMBL" id="PZG06585.1"/>
    </source>
</evidence>
<sequence length="89" mass="9568">MSTPSVDAGLTIGEIIEALSPDIRDSLMPQATIVRLAKALGPSMPDYSKFLEPALATYAKAAMPQATIAKLVQESMPDYSKLLRNYPSV</sequence>